<proteinExistence type="predicted"/>
<organism evidence="1 2">
    <name type="scientific">Brevibacterium ravenspurgense</name>
    <dbReference type="NCBI Taxonomy" id="479117"/>
    <lineage>
        <taxon>Bacteria</taxon>
        <taxon>Bacillati</taxon>
        <taxon>Actinomycetota</taxon>
        <taxon>Actinomycetes</taxon>
        <taxon>Micrococcales</taxon>
        <taxon>Brevibacteriaceae</taxon>
        <taxon>Brevibacterium</taxon>
    </lineage>
</organism>
<evidence type="ECO:0000313" key="1">
    <source>
        <dbReference type="EMBL" id="KXZ59815.1"/>
    </source>
</evidence>
<dbReference type="Proteomes" id="UP000243589">
    <property type="component" value="Unassembled WGS sequence"/>
</dbReference>
<dbReference type="SMART" id="SM00855">
    <property type="entry name" value="PGAM"/>
    <property type="match status" value="1"/>
</dbReference>
<dbReference type="Pfam" id="PF00300">
    <property type="entry name" value="His_Phos_1"/>
    <property type="match status" value="1"/>
</dbReference>
<accession>A0A150HCS2</accession>
<name>A0A150HCS2_9MICO</name>
<comment type="caution">
    <text evidence="1">The sequence shown here is derived from an EMBL/GenBank/DDBJ whole genome shotgun (WGS) entry which is preliminary data.</text>
</comment>
<dbReference type="RefSeq" id="WP_062019263.1">
    <property type="nucleotide sequence ID" value="NZ_LQQC01000001.1"/>
</dbReference>
<dbReference type="InterPro" id="IPR013078">
    <property type="entry name" value="His_Pase_superF_clade-1"/>
</dbReference>
<dbReference type="EMBL" id="LQQC01000001">
    <property type="protein sequence ID" value="KXZ59815.1"/>
    <property type="molecule type" value="Genomic_DNA"/>
</dbReference>
<gene>
    <name evidence="1" type="ORF">Bravens_00030</name>
</gene>
<dbReference type="AlphaFoldDB" id="A0A150HCS2"/>
<dbReference type="PATRIC" id="fig|479117.4.peg.30"/>
<dbReference type="CDD" id="cd07067">
    <property type="entry name" value="HP_PGM_like"/>
    <property type="match status" value="1"/>
</dbReference>
<sequence>MTRIVLARHGQASAHAEDYDVLSPLGHHQARLLGGGLAALKLHDPVVATGTLKRQIDTASIIFGDELEALRDERFNEYDHRRVMAEYTPDMKPGEPGRLDRAMALWMADAQSDFPPFLRRVIAAYRDFCKRLPEGRDGLIISSGGVSAVISAWLMAGRPEVFAGHALEAPSAGSSTAGILDFGLEGHDFTQETGPAAFLDFGAGFPADTAGGPAGRPKLSAAETADAARAVREIEQVVLFNSEFVNASMSQTDGRRLITFNEHAHLGPPEEGRITPH</sequence>
<reference evidence="1 2" key="1">
    <citation type="submission" date="2016-01" db="EMBL/GenBank/DDBJ databases">
        <title>Use of Whole Genome Sequencing to ascertain that Brevibacterium massiliense (Roux, Raoult 2009) is a later heterotypic synonym of Brevibacterium ravenspurgense (Mages 2008).</title>
        <authorList>
            <person name="Bernier A.-M."/>
            <person name="Burdz T."/>
            <person name="Huynh C."/>
            <person name="Pachecho A.L."/>
            <person name="Wiebe D."/>
            <person name="Bonner C."/>
            <person name="Bernard K."/>
        </authorList>
    </citation>
    <scope>NUCLEOTIDE SEQUENCE [LARGE SCALE GENOMIC DNA]</scope>
    <source>
        <strain evidence="1 2">CCUG56047</strain>
    </source>
</reference>
<dbReference type="SUPFAM" id="SSF53254">
    <property type="entry name" value="Phosphoglycerate mutase-like"/>
    <property type="match status" value="1"/>
</dbReference>
<dbReference type="Gene3D" id="3.40.50.1240">
    <property type="entry name" value="Phosphoglycerate mutase-like"/>
    <property type="match status" value="1"/>
</dbReference>
<evidence type="ECO:0000313" key="2">
    <source>
        <dbReference type="Proteomes" id="UP000243589"/>
    </source>
</evidence>
<protein>
    <submittedName>
        <fullName evidence="1">Histidine phosphatase superfamily (Branch 1)</fullName>
    </submittedName>
</protein>
<keyword evidence="2" id="KW-1185">Reference proteome</keyword>
<dbReference type="InterPro" id="IPR029033">
    <property type="entry name" value="His_PPase_superfam"/>
</dbReference>